<dbReference type="AlphaFoldDB" id="A0A0G2HZ87"/>
<feature type="signal peptide" evidence="1">
    <location>
        <begin position="1"/>
        <end position="20"/>
    </location>
</feature>
<protein>
    <recommendedName>
        <fullName evidence="4">Dickkopf N-terminal cysteine-rich domain-containing protein</fullName>
    </recommendedName>
</protein>
<evidence type="ECO:0000256" key="1">
    <source>
        <dbReference type="SAM" id="SignalP"/>
    </source>
</evidence>
<name>A0A0G2HZ87_9EURO</name>
<accession>A0A0G2HZ87</accession>
<dbReference type="EMBL" id="LCZI01000985">
    <property type="protein sequence ID" value="KKZ63398.1"/>
    <property type="molecule type" value="Genomic_DNA"/>
</dbReference>
<evidence type="ECO:0000313" key="3">
    <source>
        <dbReference type="Proteomes" id="UP000034164"/>
    </source>
</evidence>
<comment type="caution">
    <text evidence="2">The sequence shown here is derived from an EMBL/GenBank/DDBJ whole genome shotgun (WGS) entry which is preliminary data.</text>
</comment>
<sequence length="70" mass="7800">MKIDLPLTLALMLATTGTNATPQRDRMELCREGRGCTSDVDCQADKDCQKKSEVRILIMNEDENDGKPKS</sequence>
<gene>
    <name evidence="2" type="ORF">EMCG_02285</name>
</gene>
<dbReference type="Proteomes" id="UP000034164">
    <property type="component" value="Unassembled WGS sequence"/>
</dbReference>
<dbReference type="VEuPathDB" id="FungiDB:EMCG_02285"/>
<keyword evidence="1" id="KW-0732">Signal</keyword>
<evidence type="ECO:0000313" key="2">
    <source>
        <dbReference type="EMBL" id="KKZ63398.1"/>
    </source>
</evidence>
<evidence type="ECO:0008006" key="4">
    <source>
        <dbReference type="Google" id="ProtNLM"/>
    </source>
</evidence>
<dbReference type="OrthoDB" id="4188790at2759"/>
<reference evidence="3" key="1">
    <citation type="journal article" date="2015" name="PLoS Genet.">
        <title>The dynamic genome and transcriptome of the human fungal pathogen Blastomyces and close relative Emmonsia.</title>
        <authorList>
            <person name="Munoz J.F."/>
            <person name="Gauthier G.M."/>
            <person name="Desjardins C.A."/>
            <person name="Gallo J.E."/>
            <person name="Holder J."/>
            <person name="Sullivan T.D."/>
            <person name="Marty A.J."/>
            <person name="Carmen J.C."/>
            <person name="Chen Z."/>
            <person name="Ding L."/>
            <person name="Gujja S."/>
            <person name="Magrini V."/>
            <person name="Misas E."/>
            <person name="Mitreva M."/>
            <person name="Priest M."/>
            <person name="Saif S."/>
            <person name="Whiston E.A."/>
            <person name="Young S."/>
            <person name="Zeng Q."/>
            <person name="Goldman W.E."/>
            <person name="Mardis E.R."/>
            <person name="Taylor J.W."/>
            <person name="McEwen J.G."/>
            <person name="Clay O.K."/>
            <person name="Klein B.S."/>
            <person name="Cuomo C.A."/>
        </authorList>
    </citation>
    <scope>NUCLEOTIDE SEQUENCE [LARGE SCALE GENOMIC DNA]</scope>
    <source>
        <strain evidence="3">UAMH 3008</strain>
    </source>
</reference>
<organism evidence="2 3">
    <name type="scientific">[Emmonsia] crescens</name>
    <dbReference type="NCBI Taxonomy" id="73230"/>
    <lineage>
        <taxon>Eukaryota</taxon>
        <taxon>Fungi</taxon>
        <taxon>Dikarya</taxon>
        <taxon>Ascomycota</taxon>
        <taxon>Pezizomycotina</taxon>
        <taxon>Eurotiomycetes</taxon>
        <taxon>Eurotiomycetidae</taxon>
        <taxon>Onygenales</taxon>
        <taxon>Ajellomycetaceae</taxon>
        <taxon>Emergomyces</taxon>
    </lineage>
</organism>
<feature type="chain" id="PRO_5002545273" description="Dickkopf N-terminal cysteine-rich domain-containing protein" evidence="1">
    <location>
        <begin position="21"/>
        <end position="70"/>
    </location>
</feature>
<proteinExistence type="predicted"/>